<sequence length="297" mass="32442">MSNKLAEFQKIILPQLEEQLNSYLNGLNAAPTLKKAMLYSLESGGKRIRPMLLLAICHMFNRQIDEGVFAAAGSLELLHTYSLIHDDLPEMDNDDLRRGRPTNHKVFGQAEAVLAGDGLLTTAFEWLASCHLSAQLKVALLSRFATAAGPQGMVSGQIADIEGEKKELTLVQLKALHQLKTGALLQYACQAGGIISGATAAQMTELLNFGSCFGLAFQIYDDILDVVSTQAELGKAVHKDQVEHKNTYPGLLGLNGAYQELDNALLNARTALNELKHTGIETGILDDFLRYFSRKDN</sequence>
<dbReference type="PROSITE" id="PS00444">
    <property type="entry name" value="POLYPRENYL_SYNTHASE_2"/>
    <property type="match status" value="1"/>
</dbReference>
<dbReference type="AlphaFoldDB" id="A0A0R1V4P7"/>
<proteinExistence type="inferred from homology"/>
<keyword evidence="14" id="KW-1185">Reference proteome</keyword>
<evidence type="ECO:0000256" key="10">
    <source>
        <dbReference type="ARBA" id="ARBA00032873"/>
    </source>
</evidence>
<dbReference type="EMBL" id="AZFQ01000044">
    <property type="protein sequence ID" value="KRL98066.1"/>
    <property type="molecule type" value="Genomic_DNA"/>
</dbReference>
<evidence type="ECO:0000256" key="8">
    <source>
        <dbReference type="ARBA" id="ARBA00023229"/>
    </source>
</evidence>
<keyword evidence="7" id="KW-0460">Magnesium</keyword>
<accession>A0A0R1V4P7</accession>
<comment type="cofactor">
    <cofactor evidence="1">
        <name>Mg(2+)</name>
        <dbReference type="ChEBI" id="CHEBI:18420"/>
    </cofactor>
</comment>
<dbReference type="PATRIC" id="fig|1423801.4.peg.1042"/>
<dbReference type="SFLD" id="SFLDS00005">
    <property type="entry name" value="Isoprenoid_Synthase_Type_I"/>
    <property type="match status" value="1"/>
</dbReference>
<dbReference type="InterPro" id="IPR000092">
    <property type="entry name" value="Polyprenyl_synt"/>
</dbReference>
<dbReference type="GO" id="GO:0016114">
    <property type="term" value="P:terpenoid biosynthetic process"/>
    <property type="evidence" value="ECO:0007669"/>
    <property type="project" value="UniProtKB-ARBA"/>
</dbReference>
<name>A0A0R1V4P7_9LACO</name>
<dbReference type="Pfam" id="PF00348">
    <property type="entry name" value="polyprenyl_synt"/>
    <property type="match status" value="1"/>
</dbReference>
<evidence type="ECO:0000256" key="5">
    <source>
        <dbReference type="ARBA" id="ARBA00022679"/>
    </source>
</evidence>
<dbReference type="NCBIfam" id="NF045485">
    <property type="entry name" value="FPPsyn"/>
    <property type="match status" value="1"/>
</dbReference>
<evidence type="ECO:0000256" key="3">
    <source>
        <dbReference type="ARBA" id="ARBA00012439"/>
    </source>
</evidence>
<keyword evidence="8" id="KW-0414">Isoprene biosynthesis</keyword>
<evidence type="ECO:0000256" key="6">
    <source>
        <dbReference type="ARBA" id="ARBA00022723"/>
    </source>
</evidence>
<dbReference type="GO" id="GO:0046872">
    <property type="term" value="F:metal ion binding"/>
    <property type="evidence" value="ECO:0007669"/>
    <property type="project" value="UniProtKB-KW"/>
</dbReference>
<dbReference type="GO" id="GO:0004337">
    <property type="term" value="F:(2E,6E)-farnesyl diphosphate synthase activity"/>
    <property type="evidence" value="ECO:0007669"/>
    <property type="project" value="UniProtKB-EC"/>
</dbReference>
<dbReference type="FunFam" id="1.10.600.10:FF:000001">
    <property type="entry name" value="Geranylgeranyl diphosphate synthase"/>
    <property type="match status" value="1"/>
</dbReference>
<comment type="caution">
    <text evidence="13">The sequence shown here is derived from an EMBL/GenBank/DDBJ whole genome shotgun (WGS) entry which is preliminary data.</text>
</comment>
<evidence type="ECO:0000313" key="14">
    <source>
        <dbReference type="Proteomes" id="UP000051166"/>
    </source>
</evidence>
<protein>
    <recommendedName>
        <fullName evidence="4">Farnesyl diphosphate synthase</fullName>
        <ecNumber evidence="3">2.5.1.10</ecNumber>
    </recommendedName>
    <alternativeName>
        <fullName evidence="10">(2E,6E)-farnesyl diphosphate synthase</fullName>
    </alternativeName>
    <alternativeName>
        <fullName evidence="9">Geranyltranstransferase</fullName>
    </alternativeName>
</protein>
<keyword evidence="5 12" id="KW-0808">Transferase</keyword>
<dbReference type="InterPro" id="IPR053378">
    <property type="entry name" value="Prenyl_diphosphate_synthase"/>
</dbReference>
<evidence type="ECO:0000313" key="13">
    <source>
        <dbReference type="EMBL" id="KRL98066.1"/>
    </source>
</evidence>
<dbReference type="Gene3D" id="1.10.600.10">
    <property type="entry name" value="Farnesyl Diphosphate Synthase"/>
    <property type="match status" value="1"/>
</dbReference>
<dbReference type="RefSeq" id="WP_056960983.1">
    <property type="nucleotide sequence ID" value="NZ_AZFQ01000044.1"/>
</dbReference>
<evidence type="ECO:0000256" key="9">
    <source>
        <dbReference type="ARBA" id="ARBA00032380"/>
    </source>
</evidence>
<dbReference type="GeneID" id="98308385"/>
<dbReference type="SUPFAM" id="SSF48576">
    <property type="entry name" value="Terpenoid synthases"/>
    <property type="match status" value="1"/>
</dbReference>
<comment type="similarity">
    <text evidence="2 12">Belongs to the FPP/GGPP synthase family.</text>
</comment>
<dbReference type="PROSITE" id="PS00723">
    <property type="entry name" value="POLYPRENYL_SYNTHASE_1"/>
    <property type="match status" value="1"/>
</dbReference>
<dbReference type="PANTHER" id="PTHR43281">
    <property type="entry name" value="FARNESYL DIPHOSPHATE SYNTHASE"/>
    <property type="match status" value="1"/>
</dbReference>
<evidence type="ECO:0000256" key="1">
    <source>
        <dbReference type="ARBA" id="ARBA00001946"/>
    </source>
</evidence>
<keyword evidence="6" id="KW-0479">Metal-binding</keyword>
<dbReference type="SFLD" id="SFLDG01017">
    <property type="entry name" value="Polyprenyl_Transferase_Like"/>
    <property type="match status" value="1"/>
</dbReference>
<dbReference type="GO" id="GO:0005737">
    <property type="term" value="C:cytoplasm"/>
    <property type="evidence" value="ECO:0007669"/>
    <property type="project" value="UniProtKB-ARBA"/>
</dbReference>
<reference evidence="13 14" key="1">
    <citation type="journal article" date="2015" name="Genome Announc.">
        <title>Expanding the biotechnology potential of lactobacilli through comparative genomics of 213 strains and associated genera.</title>
        <authorList>
            <person name="Sun Z."/>
            <person name="Harris H.M."/>
            <person name="McCann A."/>
            <person name="Guo C."/>
            <person name="Argimon S."/>
            <person name="Zhang W."/>
            <person name="Yang X."/>
            <person name="Jeffery I.B."/>
            <person name="Cooney J.C."/>
            <person name="Kagawa T.F."/>
            <person name="Liu W."/>
            <person name="Song Y."/>
            <person name="Salvetti E."/>
            <person name="Wrobel A."/>
            <person name="Rasinkangas P."/>
            <person name="Parkhill J."/>
            <person name="Rea M.C."/>
            <person name="O'Sullivan O."/>
            <person name="Ritari J."/>
            <person name="Douillard F.P."/>
            <person name="Paul Ross R."/>
            <person name="Yang R."/>
            <person name="Briner A.E."/>
            <person name="Felis G.E."/>
            <person name="de Vos W.M."/>
            <person name="Barrangou R."/>
            <person name="Klaenhammer T.R."/>
            <person name="Caufield P.W."/>
            <person name="Cui Y."/>
            <person name="Zhang H."/>
            <person name="O'Toole P.W."/>
        </authorList>
    </citation>
    <scope>NUCLEOTIDE SEQUENCE [LARGE SCALE GENOMIC DNA]</scope>
    <source>
        <strain evidence="13 14">DSM 16230</strain>
    </source>
</reference>
<evidence type="ECO:0000256" key="11">
    <source>
        <dbReference type="ARBA" id="ARBA00049399"/>
    </source>
</evidence>
<comment type="catalytic activity">
    <reaction evidence="11">
        <text>isopentenyl diphosphate + (2E)-geranyl diphosphate = (2E,6E)-farnesyl diphosphate + diphosphate</text>
        <dbReference type="Rhea" id="RHEA:19361"/>
        <dbReference type="ChEBI" id="CHEBI:33019"/>
        <dbReference type="ChEBI" id="CHEBI:58057"/>
        <dbReference type="ChEBI" id="CHEBI:128769"/>
        <dbReference type="ChEBI" id="CHEBI:175763"/>
        <dbReference type="EC" id="2.5.1.10"/>
    </reaction>
</comment>
<gene>
    <name evidence="13" type="ORF">FD50_GL001027</name>
</gene>
<dbReference type="STRING" id="1423801.FD50_GL001027"/>
<dbReference type="OrthoDB" id="9805316at2"/>
<evidence type="ECO:0000256" key="2">
    <source>
        <dbReference type="ARBA" id="ARBA00006706"/>
    </source>
</evidence>
<evidence type="ECO:0000256" key="4">
    <source>
        <dbReference type="ARBA" id="ARBA00015100"/>
    </source>
</evidence>
<dbReference type="CDD" id="cd00685">
    <property type="entry name" value="Trans_IPPS_HT"/>
    <property type="match status" value="1"/>
</dbReference>
<dbReference type="PANTHER" id="PTHR43281:SF1">
    <property type="entry name" value="FARNESYL DIPHOSPHATE SYNTHASE"/>
    <property type="match status" value="1"/>
</dbReference>
<dbReference type="Proteomes" id="UP000051166">
    <property type="component" value="Unassembled WGS sequence"/>
</dbReference>
<dbReference type="InterPro" id="IPR008949">
    <property type="entry name" value="Isoprenoid_synthase_dom_sf"/>
</dbReference>
<evidence type="ECO:0000256" key="7">
    <source>
        <dbReference type="ARBA" id="ARBA00022842"/>
    </source>
</evidence>
<dbReference type="InterPro" id="IPR033749">
    <property type="entry name" value="Polyprenyl_synt_CS"/>
</dbReference>
<dbReference type="EC" id="2.5.1.10" evidence="3"/>
<evidence type="ECO:0000256" key="12">
    <source>
        <dbReference type="RuleBase" id="RU004466"/>
    </source>
</evidence>
<organism evidence="13 14">
    <name type="scientific">Liquorilactobacillus satsumensis DSM 16230 = JCM 12392</name>
    <dbReference type="NCBI Taxonomy" id="1423801"/>
    <lineage>
        <taxon>Bacteria</taxon>
        <taxon>Bacillati</taxon>
        <taxon>Bacillota</taxon>
        <taxon>Bacilli</taxon>
        <taxon>Lactobacillales</taxon>
        <taxon>Lactobacillaceae</taxon>
        <taxon>Liquorilactobacillus</taxon>
    </lineage>
</organism>